<dbReference type="GO" id="GO:0016787">
    <property type="term" value="F:hydrolase activity"/>
    <property type="evidence" value="ECO:0007669"/>
    <property type="project" value="UniProtKB-KW"/>
</dbReference>
<dbReference type="PANTHER" id="PTHR42978:SF6">
    <property type="entry name" value="QUORUM-QUENCHING LACTONASE YTNP-RELATED"/>
    <property type="match status" value="1"/>
</dbReference>
<dbReference type="InterPro" id="IPR036866">
    <property type="entry name" value="RibonucZ/Hydroxyglut_hydro"/>
</dbReference>
<evidence type="ECO:0000256" key="4">
    <source>
        <dbReference type="ARBA" id="ARBA00022833"/>
    </source>
</evidence>
<feature type="domain" description="Metallo-beta-lactamase" evidence="5">
    <location>
        <begin position="71"/>
        <end position="272"/>
    </location>
</feature>
<dbReference type="Pfam" id="PF00753">
    <property type="entry name" value="Lactamase_B"/>
    <property type="match status" value="1"/>
</dbReference>
<protein>
    <submittedName>
        <fullName evidence="6">MBL fold metallo-hydrolase</fullName>
    </submittedName>
</protein>
<dbReference type="AlphaFoldDB" id="A0A6P0D9U3"/>
<evidence type="ECO:0000259" key="5">
    <source>
        <dbReference type="SMART" id="SM00849"/>
    </source>
</evidence>
<dbReference type="SUPFAM" id="SSF56281">
    <property type="entry name" value="Metallo-hydrolase/oxidoreductase"/>
    <property type="match status" value="1"/>
</dbReference>
<dbReference type="SMART" id="SM00849">
    <property type="entry name" value="Lactamase_B"/>
    <property type="match status" value="1"/>
</dbReference>
<keyword evidence="4" id="KW-0862">Zinc</keyword>
<keyword evidence="3 6" id="KW-0378">Hydrolase</keyword>
<dbReference type="Gene3D" id="3.60.15.10">
    <property type="entry name" value="Ribonuclease Z/Hydroxyacylglutathione hydrolase-like"/>
    <property type="match status" value="1"/>
</dbReference>
<dbReference type="Proteomes" id="UP000471409">
    <property type="component" value="Unassembled WGS sequence"/>
</dbReference>
<keyword evidence="2" id="KW-0479">Metal-binding</keyword>
<evidence type="ECO:0000256" key="2">
    <source>
        <dbReference type="ARBA" id="ARBA00022723"/>
    </source>
</evidence>
<dbReference type="GO" id="GO:0046872">
    <property type="term" value="F:metal ion binding"/>
    <property type="evidence" value="ECO:0007669"/>
    <property type="project" value="UniProtKB-KW"/>
</dbReference>
<proteinExistence type="inferred from homology"/>
<dbReference type="InterPro" id="IPR051013">
    <property type="entry name" value="MBL_superfamily_lactonases"/>
</dbReference>
<accession>A0A6P0D9U3</accession>
<comment type="similarity">
    <text evidence="1">Belongs to the metallo-beta-lactamase superfamily.</text>
</comment>
<dbReference type="PANTHER" id="PTHR42978">
    <property type="entry name" value="QUORUM-QUENCHING LACTONASE YTNP-RELATED-RELATED"/>
    <property type="match status" value="1"/>
</dbReference>
<evidence type="ECO:0000256" key="3">
    <source>
        <dbReference type="ARBA" id="ARBA00022801"/>
    </source>
</evidence>
<dbReference type="InterPro" id="IPR001279">
    <property type="entry name" value="Metallo-B-lactamas"/>
</dbReference>
<evidence type="ECO:0000256" key="1">
    <source>
        <dbReference type="ARBA" id="ARBA00007749"/>
    </source>
</evidence>
<sequence>METQVSTRPLAQLDELVPSRYAVKVGDIEVIVISDGVLAPPAESMATNADKKSLNAWLDDRLLAHDTFGWALNAVVVKTPKQTILIDSGLGEEYPDFPRAGHLIQRLQAAGVELGAVTDVVLTHMHFDHVGGLLAHGVKQQLRSDLRVHLSAPEAKFWEKPDFSKTAMPPALADLARQASLDFLKEYSSYLHLFDREAEVADGVTVSLTGGHTPGHSVVRVKSGDDKLMFGGDAIFPVSFDHPEWHNGFEHDPEEATRVRLRLMGELAASGSWLVSTHMPFPSVGRVVTAGDLYRWIPVQWDY</sequence>
<dbReference type="CDD" id="cd07720">
    <property type="entry name" value="OPHC2-like_MBL-fold"/>
    <property type="match status" value="1"/>
</dbReference>
<evidence type="ECO:0000313" key="7">
    <source>
        <dbReference type="Proteomes" id="UP000471409"/>
    </source>
</evidence>
<comment type="caution">
    <text evidence="6">The sequence shown here is derived from an EMBL/GenBank/DDBJ whole genome shotgun (WGS) entry which is preliminary data.</text>
</comment>
<reference evidence="6 7" key="1">
    <citation type="submission" date="2020-01" db="EMBL/GenBank/DDBJ databases">
        <title>Rhizobium genotypes associated with high levels of biological nitrogen fixation by grain legumes in a temperate-maritime cropping system.</title>
        <authorList>
            <person name="Maluk M."/>
            <person name="Francesc Ferrando Molina F."/>
            <person name="Lopez Del Egido L."/>
            <person name="Lafos M."/>
            <person name="Langarica-Fuentes A."/>
            <person name="Gebre Yohannes G."/>
            <person name="Young M.W."/>
            <person name="Martin P."/>
            <person name="Gantlett R."/>
            <person name="Kenicer G."/>
            <person name="Hawes C."/>
            <person name="Begg G.S."/>
            <person name="Quilliam R.S."/>
            <person name="Squire G.R."/>
            <person name="Poole P.S."/>
            <person name="Young P.W."/>
            <person name="Iannetta P.M."/>
            <person name="James E.K."/>
        </authorList>
    </citation>
    <scope>NUCLEOTIDE SEQUENCE [LARGE SCALE GENOMIC DNA]</scope>
    <source>
        <strain evidence="6 7">JHI944</strain>
    </source>
</reference>
<organism evidence="6 7">
    <name type="scientific">Rhizobium leguminosarum</name>
    <dbReference type="NCBI Taxonomy" id="384"/>
    <lineage>
        <taxon>Bacteria</taxon>
        <taxon>Pseudomonadati</taxon>
        <taxon>Pseudomonadota</taxon>
        <taxon>Alphaproteobacteria</taxon>
        <taxon>Hyphomicrobiales</taxon>
        <taxon>Rhizobiaceae</taxon>
        <taxon>Rhizobium/Agrobacterium group</taxon>
        <taxon>Rhizobium</taxon>
    </lineage>
</organism>
<evidence type="ECO:0000313" key="6">
    <source>
        <dbReference type="EMBL" id="NEK48520.1"/>
    </source>
</evidence>
<gene>
    <name evidence="6" type="ORF">GUK36_03655</name>
</gene>
<dbReference type="EMBL" id="WXXP01000002">
    <property type="protein sequence ID" value="NEK48520.1"/>
    <property type="molecule type" value="Genomic_DNA"/>
</dbReference>
<dbReference type="RefSeq" id="WP_131591067.1">
    <property type="nucleotide sequence ID" value="NZ_JAAXBK010000001.1"/>
</dbReference>
<name>A0A6P0D9U3_RHILE</name>